<comment type="caution">
    <text evidence="2">The sequence shown here is derived from an EMBL/GenBank/DDBJ whole genome shotgun (WGS) entry which is preliminary data.</text>
</comment>
<proteinExistence type="predicted"/>
<dbReference type="RefSeq" id="WP_067242490.1">
    <property type="nucleotide sequence ID" value="NZ_KQ948571.1"/>
</dbReference>
<feature type="region of interest" description="Disordered" evidence="1">
    <location>
        <begin position="37"/>
        <end position="73"/>
    </location>
</feature>
<sequence>MEGAHTVLRVERGRAGAEELAAVTAVLLALRARDQAHGEAQDNLAGQAPDGPPAADRSWWASVQDFTAPGSWR</sequence>
<evidence type="ECO:0000256" key="1">
    <source>
        <dbReference type="SAM" id="MobiDB-lite"/>
    </source>
</evidence>
<evidence type="ECO:0000313" key="2">
    <source>
        <dbReference type="EMBL" id="KUN32877.1"/>
    </source>
</evidence>
<dbReference type="GeneID" id="91430365"/>
<protein>
    <recommendedName>
        <fullName evidence="4">Acyl-CoA carboxylase subunit epsilon</fullName>
    </recommendedName>
</protein>
<dbReference type="Pfam" id="PF13822">
    <property type="entry name" value="ACC_epsilon"/>
    <property type="match status" value="1"/>
</dbReference>
<dbReference type="EMBL" id="LMWS01000062">
    <property type="protein sequence ID" value="KUN32877.1"/>
    <property type="molecule type" value="Genomic_DNA"/>
</dbReference>
<dbReference type="Proteomes" id="UP000053271">
    <property type="component" value="Unassembled WGS sequence"/>
</dbReference>
<dbReference type="GO" id="GO:0004658">
    <property type="term" value="F:propionyl-CoA carboxylase activity"/>
    <property type="evidence" value="ECO:0007669"/>
    <property type="project" value="InterPro"/>
</dbReference>
<evidence type="ECO:0008006" key="4">
    <source>
        <dbReference type="Google" id="ProtNLM"/>
    </source>
</evidence>
<reference evidence="2 3" key="1">
    <citation type="submission" date="2015-10" db="EMBL/GenBank/DDBJ databases">
        <title>Draft genome sequence of Streptomyces longwoodensis DSM 41677, type strain for the species Streptomyces longwoodensis.</title>
        <authorList>
            <person name="Ruckert C."/>
            <person name="Winkler A."/>
            <person name="Kalinowski J."/>
            <person name="Kampfer P."/>
            <person name="Glaeser S."/>
        </authorList>
    </citation>
    <scope>NUCLEOTIDE SEQUENCE [LARGE SCALE GENOMIC DNA]</scope>
    <source>
        <strain evidence="2 3">DSM 41677</strain>
    </source>
</reference>
<keyword evidence="3" id="KW-1185">Reference proteome</keyword>
<accession>A0A124HPP7</accession>
<name>A0A124HPP7_9ACTN</name>
<dbReference type="InterPro" id="IPR032716">
    <property type="entry name" value="ACC_epsilon"/>
</dbReference>
<feature type="compositionally biased region" description="Low complexity" evidence="1">
    <location>
        <begin position="45"/>
        <end position="56"/>
    </location>
</feature>
<gene>
    <name evidence="2" type="ORF">AQJ30_36285</name>
</gene>
<evidence type="ECO:0000313" key="3">
    <source>
        <dbReference type="Proteomes" id="UP000053271"/>
    </source>
</evidence>
<organism evidence="2 3">
    <name type="scientific">Streptomyces longwoodensis</name>
    <dbReference type="NCBI Taxonomy" id="68231"/>
    <lineage>
        <taxon>Bacteria</taxon>
        <taxon>Bacillati</taxon>
        <taxon>Actinomycetota</taxon>
        <taxon>Actinomycetes</taxon>
        <taxon>Kitasatosporales</taxon>
        <taxon>Streptomycetaceae</taxon>
        <taxon>Streptomyces</taxon>
    </lineage>
</organism>
<dbReference type="GO" id="GO:0003989">
    <property type="term" value="F:acetyl-CoA carboxylase activity"/>
    <property type="evidence" value="ECO:0007669"/>
    <property type="project" value="InterPro"/>
</dbReference>
<dbReference type="AlphaFoldDB" id="A0A124HPP7"/>